<organism evidence="1 2">
    <name type="scientific">Comamonas squillarum</name>
    <dbReference type="NCBI Taxonomy" id="2977320"/>
    <lineage>
        <taxon>Bacteria</taxon>
        <taxon>Pseudomonadati</taxon>
        <taxon>Pseudomonadota</taxon>
        <taxon>Betaproteobacteria</taxon>
        <taxon>Burkholderiales</taxon>
        <taxon>Comamonadaceae</taxon>
        <taxon>Comamonas</taxon>
    </lineage>
</organism>
<keyword evidence="2" id="KW-1185">Reference proteome</keyword>
<proteinExistence type="predicted"/>
<protein>
    <recommendedName>
        <fullName evidence="3">Transposase</fullName>
    </recommendedName>
</protein>
<evidence type="ECO:0008006" key="3">
    <source>
        <dbReference type="Google" id="ProtNLM"/>
    </source>
</evidence>
<sequence length="86" mass="9818">MIPRTYAQWRHCITVECGIPLSADFIAQRLAVWRNPGLEETQRFRRLYGDAHWQAVQRWFVQAAQEQKQEGTAAVPPLAAPAQQTG</sequence>
<name>A0ABY5ZTY8_9BURK</name>
<dbReference type="RefSeq" id="WP_260718603.1">
    <property type="nucleotide sequence ID" value="NZ_CP104377.1"/>
</dbReference>
<evidence type="ECO:0000313" key="1">
    <source>
        <dbReference type="EMBL" id="UXC17398.1"/>
    </source>
</evidence>
<accession>A0ABY5ZTY8</accession>
<evidence type="ECO:0000313" key="2">
    <source>
        <dbReference type="Proteomes" id="UP001058290"/>
    </source>
</evidence>
<reference evidence="1" key="1">
    <citation type="submission" date="2022-09" db="EMBL/GenBank/DDBJ databases">
        <title>Bacterial diversity in gut of crayfish and pufferfish.</title>
        <authorList>
            <person name="Huang Y."/>
        </authorList>
    </citation>
    <scope>NUCLEOTIDE SEQUENCE</scope>
    <source>
        <strain evidence="1">PR12</strain>
    </source>
</reference>
<dbReference type="EMBL" id="CP104377">
    <property type="protein sequence ID" value="UXC17398.1"/>
    <property type="molecule type" value="Genomic_DNA"/>
</dbReference>
<dbReference type="Proteomes" id="UP001058290">
    <property type="component" value="Chromosome"/>
</dbReference>
<gene>
    <name evidence="1" type="ORF">N4T19_17040</name>
</gene>